<dbReference type="InterPro" id="IPR011009">
    <property type="entry name" value="Kinase-like_dom_sf"/>
</dbReference>
<dbReference type="EMBL" id="WSEK01000004">
    <property type="protein sequence ID" value="MVQ48652.1"/>
    <property type="molecule type" value="Genomic_DNA"/>
</dbReference>
<keyword evidence="2" id="KW-0808">Transferase</keyword>
<dbReference type="InterPro" id="IPR002575">
    <property type="entry name" value="Aminoglycoside_PTrfase"/>
</dbReference>
<accession>A0A6L6XP89</accession>
<dbReference type="Proteomes" id="UP000473525">
    <property type="component" value="Unassembled WGS sequence"/>
</dbReference>
<dbReference type="Gene3D" id="3.30.200.20">
    <property type="entry name" value="Phosphorylase Kinase, domain 1"/>
    <property type="match status" value="1"/>
</dbReference>
<gene>
    <name evidence="2" type="ORF">GON03_05620</name>
</gene>
<dbReference type="InterPro" id="IPR051678">
    <property type="entry name" value="AGP_Transferase"/>
</dbReference>
<dbReference type="Gene3D" id="3.90.1200.10">
    <property type="match status" value="1"/>
</dbReference>
<feature type="domain" description="Aminoglycoside phosphotransferase" evidence="1">
    <location>
        <begin position="27"/>
        <end position="242"/>
    </location>
</feature>
<evidence type="ECO:0000259" key="1">
    <source>
        <dbReference type="Pfam" id="PF01636"/>
    </source>
</evidence>
<dbReference type="RefSeq" id="WP_181644951.1">
    <property type="nucleotide sequence ID" value="NZ_WSEK01000004.1"/>
</dbReference>
<name>A0A6L6XP89_9ACTN</name>
<comment type="caution">
    <text evidence="2">The sequence shown here is derived from an EMBL/GenBank/DDBJ whole genome shotgun (WGS) entry which is preliminary data.</text>
</comment>
<dbReference type="PANTHER" id="PTHR21310:SF57">
    <property type="entry name" value="BLR2944 PROTEIN"/>
    <property type="match status" value="1"/>
</dbReference>
<reference evidence="2 3" key="1">
    <citation type="submission" date="2019-12" db="EMBL/GenBank/DDBJ databases">
        <authorList>
            <person name="Huq M.A."/>
        </authorList>
    </citation>
    <scope>NUCLEOTIDE SEQUENCE [LARGE SCALE GENOMIC DNA]</scope>
    <source>
        <strain evidence="2 3">MAH-18</strain>
    </source>
</reference>
<evidence type="ECO:0000313" key="2">
    <source>
        <dbReference type="EMBL" id="MVQ48652.1"/>
    </source>
</evidence>
<dbReference type="GO" id="GO:0016740">
    <property type="term" value="F:transferase activity"/>
    <property type="evidence" value="ECO:0007669"/>
    <property type="project" value="UniProtKB-KW"/>
</dbReference>
<dbReference type="PANTHER" id="PTHR21310">
    <property type="entry name" value="AMINOGLYCOSIDE PHOSPHOTRANSFERASE-RELATED-RELATED"/>
    <property type="match status" value="1"/>
</dbReference>
<dbReference type="InterPro" id="IPR041726">
    <property type="entry name" value="ACAD10_11_N"/>
</dbReference>
<protein>
    <submittedName>
        <fullName evidence="2">Phosphotransferase</fullName>
    </submittedName>
</protein>
<dbReference type="AlphaFoldDB" id="A0A6L6XP89"/>
<dbReference type="CDD" id="cd05154">
    <property type="entry name" value="ACAD10_11_N-like"/>
    <property type="match status" value="1"/>
</dbReference>
<sequence length="321" mass="35367">MSSTLESRLRDLLASRLADPTLRIEDLKRVPAGASRHTWSLTIDGDRATRRDLILRMDAPGSMSDAMDRETALMVAARAAGVPSPEVLTGSIDGADLGAAYVVMSLVEGETIPRRILRDPAYAEVRPVLAAQCGRALARIHSIDPSAVPGLEVSDELAAWRDVLDEHGQPHPAFELAIRWLEEHRPEPVTPRVVHGDFRNGNLIVGPDGIRAVLDWELAHLGDPLEDLGWLCVRAWRFGAEPVVGGFGTVDDLVAAYEAERGTTVDREALHWWQVLGTLKWGIICIHQADRHRSGQTRSVELATIGRRVAENEWELLQLLP</sequence>
<evidence type="ECO:0000313" key="3">
    <source>
        <dbReference type="Proteomes" id="UP000473525"/>
    </source>
</evidence>
<proteinExistence type="predicted"/>
<dbReference type="Pfam" id="PF01636">
    <property type="entry name" value="APH"/>
    <property type="match status" value="1"/>
</dbReference>
<keyword evidence="3" id="KW-1185">Reference proteome</keyword>
<organism evidence="2 3">
    <name type="scientific">Nocardioides agri</name>
    <dbReference type="NCBI Taxonomy" id="2682843"/>
    <lineage>
        <taxon>Bacteria</taxon>
        <taxon>Bacillati</taxon>
        <taxon>Actinomycetota</taxon>
        <taxon>Actinomycetes</taxon>
        <taxon>Propionibacteriales</taxon>
        <taxon>Nocardioidaceae</taxon>
        <taxon>Nocardioides</taxon>
    </lineage>
</organism>
<dbReference type="SUPFAM" id="SSF56112">
    <property type="entry name" value="Protein kinase-like (PK-like)"/>
    <property type="match status" value="1"/>
</dbReference>